<dbReference type="Proteomes" id="UP000553632">
    <property type="component" value="Unassembled WGS sequence"/>
</dbReference>
<dbReference type="EMBL" id="JABANO010032116">
    <property type="protein sequence ID" value="KAF4709148.1"/>
    <property type="molecule type" value="Genomic_DNA"/>
</dbReference>
<evidence type="ECO:0000256" key="1">
    <source>
        <dbReference type="SAM" id="Phobius"/>
    </source>
</evidence>
<comment type="caution">
    <text evidence="2">The sequence shown here is derived from an EMBL/GenBank/DDBJ whole genome shotgun (WGS) entry which is preliminary data.</text>
</comment>
<dbReference type="AlphaFoldDB" id="A0A7J6QLK6"/>
<feature type="non-terminal residue" evidence="2">
    <location>
        <position position="1"/>
    </location>
</feature>
<protein>
    <submittedName>
        <fullName evidence="2">Uncharacterized protein</fullName>
    </submittedName>
</protein>
<accession>A0A7J6QLK6</accession>
<keyword evidence="1" id="KW-0472">Membrane</keyword>
<feature type="transmembrane region" description="Helical" evidence="1">
    <location>
        <begin position="21"/>
        <end position="41"/>
    </location>
</feature>
<name>A0A7J6QLK6_PEROL</name>
<evidence type="ECO:0000313" key="2">
    <source>
        <dbReference type="EMBL" id="KAF4709148.1"/>
    </source>
</evidence>
<organism evidence="2 3">
    <name type="scientific">Perkinsus olseni</name>
    <name type="common">Perkinsus atlanticus</name>
    <dbReference type="NCBI Taxonomy" id="32597"/>
    <lineage>
        <taxon>Eukaryota</taxon>
        <taxon>Sar</taxon>
        <taxon>Alveolata</taxon>
        <taxon>Perkinsozoa</taxon>
        <taxon>Perkinsea</taxon>
        <taxon>Perkinsida</taxon>
        <taxon>Perkinsidae</taxon>
        <taxon>Perkinsus</taxon>
    </lineage>
</organism>
<keyword evidence="1" id="KW-0812">Transmembrane</keyword>
<evidence type="ECO:0000313" key="3">
    <source>
        <dbReference type="Proteomes" id="UP000553632"/>
    </source>
</evidence>
<reference evidence="2 3" key="1">
    <citation type="submission" date="2020-04" db="EMBL/GenBank/DDBJ databases">
        <title>Perkinsus olseni comparative genomics.</title>
        <authorList>
            <person name="Bogema D.R."/>
        </authorList>
    </citation>
    <scope>NUCLEOTIDE SEQUENCE [LARGE SCALE GENOMIC DNA]</scope>
    <source>
        <strain evidence="2 3">ATCC PRA-207</strain>
    </source>
</reference>
<sequence length="234" mass="26220">MSIRFSMTIVSALQVLNLKAICLLGMLLALLLQMMLSYWMMILTLNRSENLGKSFPSWRRKFYALCDSRGYNDYVLRYYALTKNIADNVQLRLRPRAPPPNAPAQKWKEEYDRLMKELEMLTAGLDGDTGSWKSEQELLALQQSRSESTASFLNRFETTVADLASHGVVLDNGRLVAALLSSLRQDVKEVAVDRMANAGGRLSYSQLATTLVMRERMITGPKDGSRGGSGKVNS</sequence>
<keyword evidence="1" id="KW-1133">Transmembrane helix</keyword>
<proteinExistence type="predicted"/>
<gene>
    <name evidence="2" type="ORF">FOZ63_013603</name>
</gene>
<keyword evidence="3" id="KW-1185">Reference proteome</keyword>